<sequence length="54" mass="5620">MSVRPVPGRQLSSAAPGTGGDHPSGASERTPSVRAEGETSRPAHRPNHPCQYAN</sequence>
<evidence type="ECO:0000313" key="3">
    <source>
        <dbReference type="Proteomes" id="UP000031523"/>
    </source>
</evidence>
<dbReference type="AlphaFoldDB" id="A0A0B5F4F2"/>
<dbReference type="Proteomes" id="UP000031523">
    <property type="component" value="Chromosome"/>
</dbReference>
<organism evidence="2 3">
    <name type="scientific">Streptomyces albus (strain ATCC 21838 / DSM 41398 / FERM P-419 / JCM 4703 / NBRC 107858)</name>
    <dbReference type="NCBI Taxonomy" id="1081613"/>
    <lineage>
        <taxon>Bacteria</taxon>
        <taxon>Bacillati</taxon>
        <taxon>Actinomycetota</taxon>
        <taxon>Actinomycetes</taxon>
        <taxon>Kitasatosporales</taxon>
        <taxon>Streptomycetaceae</taxon>
        <taxon>Streptomyces</taxon>
    </lineage>
</organism>
<feature type="region of interest" description="Disordered" evidence="1">
    <location>
        <begin position="1"/>
        <end position="54"/>
    </location>
</feature>
<reference evidence="2 3" key="1">
    <citation type="submission" date="2015-01" db="EMBL/GenBank/DDBJ databases">
        <title>Enhanced salinomycin production by adjusting the supply of polyketide extender units in Streptomyce albus DSM 41398.</title>
        <authorList>
            <person name="Lu C."/>
        </authorList>
    </citation>
    <scope>NUCLEOTIDE SEQUENCE [LARGE SCALE GENOMIC DNA]</scope>
    <source>
        <strain evidence="3">ATCC 21838 / DSM 41398 / FERM P-419 / JCM 4703 / NBRC 107858</strain>
    </source>
</reference>
<proteinExistence type="predicted"/>
<protein>
    <submittedName>
        <fullName evidence="2">Uncharacterized protein</fullName>
    </submittedName>
</protein>
<evidence type="ECO:0000256" key="1">
    <source>
        <dbReference type="SAM" id="MobiDB-lite"/>
    </source>
</evidence>
<gene>
    <name evidence="2" type="ORF">SLNWT_4821</name>
</gene>
<dbReference type="KEGG" id="sals:SLNWT_4821"/>
<dbReference type="EMBL" id="CP010519">
    <property type="protein sequence ID" value="AJE85197.1"/>
    <property type="molecule type" value="Genomic_DNA"/>
</dbReference>
<accession>A0A0B5F4F2</accession>
<keyword evidence="3" id="KW-1185">Reference proteome</keyword>
<name>A0A0B5F4F2_STRA4</name>
<evidence type="ECO:0000313" key="2">
    <source>
        <dbReference type="EMBL" id="AJE85197.1"/>
    </source>
</evidence>